<feature type="domain" description="Type I restriction modification DNA specificity" evidence="5">
    <location>
        <begin position="212"/>
        <end position="386"/>
    </location>
</feature>
<reference evidence="6 7" key="1">
    <citation type="submission" date="2018-12" db="EMBL/GenBank/DDBJ databases">
        <authorList>
            <consortium name="Pathogen Informatics"/>
        </authorList>
    </citation>
    <scope>NUCLEOTIDE SEQUENCE [LARGE SCALE GENOMIC DNA]</scope>
    <source>
        <strain evidence="6 7">NCTC11636</strain>
    </source>
</reference>
<dbReference type="PANTHER" id="PTHR43140">
    <property type="entry name" value="TYPE-1 RESTRICTION ENZYME ECOKI SPECIFICITY PROTEIN"/>
    <property type="match status" value="1"/>
</dbReference>
<comment type="subunit">
    <text evidence="4">The methyltransferase is composed of M and S polypeptides.</text>
</comment>
<dbReference type="Proteomes" id="UP000266895">
    <property type="component" value="Chromosome"/>
</dbReference>
<keyword evidence="3" id="KW-0238">DNA-binding</keyword>
<dbReference type="Gene3D" id="3.90.220.20">
    <property type="entry name" value="DNA methylase specificity domains"/>
    <property type="match status" value="2"/>
</dbReference>
<evidence type="ECO:0000259" key="5">
    <source>
        <dbReference type="Pfam" id="PF01420"/>
    </source>
</evidence>
<dbReference type="RefSeq" id="WP_126381795.1">
    <property type="nucleotide sequence ID" value="NZ_LR134350.1"/>
</dbReference>
<proteinExistence type="inferred from homology"/>
<gene>
    <name evidence="6" type="ORF">NCTC11636_00594</name>
</gene>
<dbReference type="InterPro" id="IPR044946">
    <property type="entry name" value="Restrct_endonuc_typeI_TRD_sf"/>
</dbReference>
<organism evidence="6 7">
    <name type="scientific">Actinomyces howellii</name>
    <dbReference type="NCBI Taxonomy" id="52771"/>
    <lineage>
        <taxon>Bacteria</taxon>
        <taxon>Bacillati</taxon>
        <taxon>Actinomycetota</taxon>
        <taxon>Actinomycetes</taxon>
        <taxon>Actinomycetales</taxon>
        <taxon>Actinomycetaceae</taxon>
        <taxon>Actinomyces</taxon>
    </lineage>
</organism>
<dbReference type="CDD" id="cd17268">
    <property type="entry name" value="RMtype1_S_Ara36733I_TRD1-CR1_like"/>
    <property type="match status" value="1"/>
</dbReference>
<evidence type="ECO:0000256" key="1">
    <source>
        <dbReference type="ARBA" id="ARBA00010923"/>
    </source>
</evidence>
<keyword evidence="7" id="KW-1185">Reference proteome</keyword>
<dbReference type="Pfam" id="PF01420">
    <property type="entry name" value="Methylase_S"/>
    <property type="match status" value="2"/>
</dbReference>
<accession>A0A3S4SLV0</accession>
<dbReference type="REBASE" id="288591">
    <property type="entry name" value="S.Aho11636I"/>
</dbReference>
<feature type="domain" description="Type I restriction modification DNA specificity" evidence="5">
    <location>
        <begin position="13"/>
        <end position="189"/>
    </location>
</feature>
<dbReference type="GO" id="GO:0003677">
    <property type="term" value="F:DNA binding"/>
    <property type="evidence" value="ECO:0007669"/>
    <property type="project" value="UniProtKB-KW"/>
</dbReference>
<evidence type="ECO:0000313" key="6">
    <source>
        <dbReference type="EMBL" id="VEG26578.1"/>
    </source>
</evidence>
<sequence>MSRIDDMLQEMCPEGVEFREIGDFATLVRGSGMPRSSFRESGTGCIHYGHIYTRYGVYASRTEGFVDSEYASKLTSVSPGDLVVANTSENVEDVGKAVAWCGEVDVVTGGHATVLKSEQNAKYLSYYFRTHHFFAEKIRRACGTKVIELPLSGLSRIKVPVPPLAIQHEVVRVLDQFTQLEVELEAELEARRRQYNYYLNGLMSLDSSVSRMKISDVCAAVYSGGTPKVTDRSLYGGNIPWLRTQEVDYRPIWSTREFISDEGFRSSSAKWVPADSVILAISGAGATRGRVAINRVPVTTNQHCCAMVPDRSLITAEYLYYWLVRAYDDLRGRGRGHRLDLTLKIVKDYEVPVPSVREQSRILEALGQFDALVNDLSSGLPAEIEARRQQYEYYRDRLLAFPEKR</sequence>
<dbReference type="EMBL" id="LR134350">
    <property type="protein sequence ID" value="VEG26578.1"/>
    <property type="molecule type" value="Genomic_DNA"/>
</dbReference>
<evidence type="ECO:0000256" key="4">
    <source>
        <dbReference type="ARBA" id="ARBA00038652"/>
    </source>
</evidence>
<dbReference type="KEGG" id="ahw:NCTC11636_00594"/>
<dbReference type="OrthoDB" id="3197085at2"/>
<comment type="similarity">
    <text evidence="1">Belongs to the type-I restriction system S methylase family.</text>
</comment>
<dbReference type="InterPro" id="IPR051212">
    <property type="entry name" value="Type-I_RE_S_subunit"/>
</dbReference>
<dbReference type="GO" id="GO:0009307">
    <property type="term" value="P:DNA restriction-modification system"/>
    <property type="evidence" value="ECO:0007669"/>
    <property type="project" value="UniProtKB-KW"/>
</dbReference>
<keyword evidence="2" id="KW-0680">Restriction system</keyword>
<dbReference type="InterPro" id="IPR000055">
    <property type="entry name" value="Restrct_endonuc_typeI_TRD"/>
</dbReference>
<protein>
    <submittedName>
        <fullName evidence="6">Type I restriction enzyme specificity protein MPN_089</fullName>
    </submittedName>
</protein>
<dbReference type="CDD" id="cd17294">
    <property type="entry name" value="RMtype1_S_MmaC7ORF19P_TRD1-CR1_like"/>
    <property type="match status" value="1"/>
</dbReference>
<dbReference type="AlphaFoldDB" id="A0A3S4SLV0"/>
<evidence type="ECO:0000256" key="2">
    <source>
        <dbReference type="ARBA" id="ARBA00022747"/>
    </source>
</evidence>
<dbReference type="SUPFAM" id="SSF116734">
    <property type="entry name" value="DNA methylase specificity domain"/>
    <property type="match status" value="2"/>
</dbReference>
<dbReference type="PANTHER" id="PTHR43140:SF1">
    <property type="entry name" value="TYPE I RESTRICTION ENZYME ECOKI SPECIFICITY SUBUNIT"/>
    <property type="match status" value="1"/>
</dbReference>
<evidence type="ECO:0000256" key="3">
    <source>
        <dbReference type="ARBA" id="ARBA00023125"/>
    </source>
</evidence>
<evidence type="ECO:0000313" key="7">
    <source>
        <dbReference type="Proteomes" id="UP000266895"/>
    </source>
</evidence>
<name>A0A3S4SLV0_9ACTO</name>